<organism evidence="2 3">
    <name type="scientific">Apatococcus lobatus</name>
    <dbReference type="NCBI Taxonomy" id="904363"/>
    <lineage>
        <taxon>Eukaryota</taxon>
        <taxon>Viridiplantae</taxon>
        <taxon>Chlorophyta</taxon>
        <taxon>core chlorophytes</taxon>
        <taxon>Trebouxiophyceae</taxon>
        <taxon>Chlorellales</taxon>
        <taxon>Chlorellaceae</taxon>
        <taxon>Apatococcus</taxon>
    </lineage>
</organism>
<keyword evidence="3" id="KW-1185">Reference proteome</keyword>
<gene>
    <name evidence="2" type="ORF">WJX74_002301</name>
</gene>
<comment type="caution">
    <text evidence="2">The sequence shown here is derived from an EMBL/GenBank/DDBJ whole genome shotgun (WGS) entry which is preliminary data.</text>
</comment>
<dbReference type="EMBL" id="JALJOS010000017">
    <property type="protein sequence ID" value="KAK9827791.1"/>
    <property type="molecule type" value="Genomic_DNA"/>
</dbReference>
<feature type="region of interest" description="Disordered" evidence="1">
    <location>
        <begin position="251"/>
        <end position="289"/>
    </location>
</feature>
<evidence type="ECO:0000256" key="1">
    <source>
        <dbReference type="SAM" id="MobiDB-lite"/>
    </source>
</evidence>
<name>A0AAW1R209_9CHLO</name>
<evidence type="ECO:0000313" key="2">
    <source>
        <dbReference type="EMBL" id="KAK9827791.1"/>
    </source>
</evidence>
<accession>A0AAW1R209</accession>
<proteinExistence type="predicted"/>
<reference evidence="2 3" key="1">
    <citation type="journal article" date="2024" name="Nat. Commun.">
        <title>Phylogenomics reveals the evolutionary origins of lichenization in chlorophyte algae.</title>
        <authorList>
            <person name="Puginier C."/>
            <person name="Libourel C."/>
            <person name="Otte J."/>
            <person name="Skaloud P."/>
            <person name="Haon M."/>
            <person name="Grisel S."/>
            <person name="Petersen M."/>
            <person name="Berrin J.G."/>
            <person name="Delaux P.M."/>
            <person name="Dal Grande F."/>
            <person name="Keller J."/>
        </authorList>
    </citation>
    <scope>NUCLEOTIDE SEQUENCE [LARGE SCALE GENOMIC DNA]</scope>
    <source>
        <strain evidence="2 3">SAG 2145</strain>
    </source>
</reference>
<dbReference type="AlphaFoldDB" id="A0AAW1R209"/>
<evidence type="ECO:0000313" key="3">
    <source>
        <dbReference type="Proteomes" id="UP001438707"/>
    </source>
</evidence>
<protein>
    <submittedName>
        <fullName evidence="2">Uncharacterized protein</fullName>
    </submittedName>
</protein>
<sequence length="289" mass="32046">MLNENLDIEKGAVNGATATVLSLHSHRNELHKILVRFDHNGQEYAITRTRFKTTMSSTDALFSDLTADMHVTEFSPANPDTPVTGTDLLSDKALARLNAMGWRPDAIQQHPLNSKADVDDMFRKGEQAIEAFRAIKGAGAQPAFGDQTWALNYLKVGHDPLTLSTDEAKELLKNNTRGIGIKNMMTLFSEYGVSPAMSRKFRWNQFDELVQRIVEKVKAGQAEIPLVPDYTLTNPINNTFLHLEPLSNNTNGKRALHDGSSTPALKVRRPMSLAQSTTPSRTCAKPTLY</sequence>
<dbReference type="Proteomes" id="UP001438707">
    <property type="component" value="Unassembled WGS sequence"/>
</dbReference>